<dbReference type="EMBL" id="KV453843">
    <property type="protein sequence ID" value="ODV88989.1"/>
    <property type="molecule type" value="Genomic_DNA"/>
</dbReference>
<evidence type="ECO:0000256" key="5">
    <source>
        <dbReference type="ARBA" id="ARBA00022777"/>
    </source>
</evidence>
<dbReference type="SUPFAM" id="SSF56112">
    <property type="entry name" value="Protein kinase-like (PK-like)"/>
    <property type="match status" value="1"/>
</dbReference>
<evidence type="ECO:0000256" key="7">
    <source>
        <dbReference type="ARBA" id="ARBA00047899"/>
    </source>
</evidence>
<accession>A0A1E4TB75</accession>
<name>A0A1E4TB75_9ASCO</name>
<evidence type="ECO:0000256" key="1">
    <source>
        <dbReference type="ARBA" id="ARBA00012513"/>
    </source>
</evidence>
<dbReference type="GO" id="GO:0006808">
    <property type="term" value="P:regulation of nitrogen utilization"/>
    <property type="evidence" value="ECO:0007669"/>
    <property type="project" value="EnsemblFungi"/>
</dbReference>
<feature type="domain" description="Protein kinase" evidence="11">
    <location>
        <begin position="292"/>
        <end position="581"/>
    </location>
</feature>
<protein>
    <recommendedName>
        <fullName evidence="1">non-specific serine/threonine protein kinase</fullName>
        <ecNumber evidence="1">2.7.11.1</ecNumber>
    </recommendedName>
</protein>
<reference evidence="13" key="1">
    <citation type="submission" date="2016-02" db="EMBL/GenBank/DDBJ databases">
        <title>Comparative genomics of biotechnologically important yeasts.</title>
        <authorList>
            <consortium name="DOE Joint Genome Institute"/>
            <person name="Riley R."/>
            <person name="Haridas S."/>
            <person name="Wolfe K.H."/>
            <person name="Lopes M.R."/>
            <person name="Hittinger C.T."/>
            <person name="Goker M."/>
            <person name="Salamov A."/>
            <person name="Wisecaver J."/>
            <person name="Long T.M."/>
            <person name="Aerts A.L."/>
            <person name="Barry K."/>
            <person name="Choi C."/>
            <person name="Clum A."/>
            <person name="Coughlan A.Y."/>
            <person name="Deshpande S."/>
            <person name="Douglass A.P."/>
            <person name="Hanson S.J."/>
            <person name="Klenk H.-P."/>
            <person name="Labutti K."/>
            <person name="Lapidus A."/>
            <person name="Lindquist E."/>
            <person name="Lipzen A."/>
            <person name="Meier-Kolthoff J.P."/>
            <person name="Ohm R.A."/>
            <person name="Otillar R.P."/>
            <person name="Pangilinan J."/>
            <person name="Peng Y."/>
            <person name="Rokas A."/>
            <person name="Rosa C.A."/>
            <person name="Scheuner C."/>
            <person name="Sibirny A.A."/>
            <person name="Slot J.C."/>
            <person name="Stielow J.B."/>
            <person name="Sun H."/>
            <person name="Kurtzman C.P."/>
            <person name="Blackwell M."/>
            <person name="Jeffries T.W."/>
            <person name="Grigoriev I.V."/>
        </authorList>
    </citation>
    <scope>NUCLEOTIDE SEQUENCE [LARGE SCALE GENOMIC DNA]</scope>
    <source>
        <strain evidence="13">NRRL Y-17796</strain>
    </source>
</reference>
<keyword evidence="5" id="KW-0418">Kinase</keyword>
<dbReference type="GO" id="GO:0005829">
    <property type="term" value="C:cytosol"/>
    <property type="evidence" value="ECO:0007669"/>
    <property type="project" value="TreeGrafter"/>
</dbReference>
<keyword evidence="3" id="KW-0808">Transferase</keyword>
<dbReference type="SMART" id="SM00220">
    <property type="entry name" value="S_TKc"/>
    <property type="match status" value="1"/>
</dbReference>
<feature type="compositionally biased region" description="Polar residues" evidence="10">
    <location>
        <begin position="40"/>
        <end position="53"/>
    </location>
</feature>
<feature type="region of interest" description="Disordered" evidence="10">
    <location>
        <begin position="95"/>
        <end position="221"/>
    </location>
</feature>
<feature type="compositionally biased region" description="Low complexity" evidence="10">
    <location>
        <begin position="257"/>
        <end position="275"/>
    </location>
</feature>
<keyword evidence="13" id="KW-1185">Reference proteome</keyword>
<evidence type="ECO:0000256" key="6">
    <source>
        <dbReference type="ARBA" id="ARBA00022840"/>
    </source>
</evidence>
<keyword evidence="2" id="KW-0723">Serine/threonine-protein kinase</keyword>
<dbReference type="GO" id="GO:0005524">
    <property type="term" value="F:ATP binding"/>
    <property type="evidence" value="ECO:0007669"/>
    <property type="project" value="UniProtKB-UniRule"/>
</dbReference>
<keyword evidence="6 9" id="KW-0067">ATP-binding</keyword>
<evidence type="ECO:0000256" key="4">
    <source>
        <dbReference type="ARBA" id="ARBA00022741"/>
    </source>
</evidence>
<evidence type="ECO:0000259" key="11">
    <source>
        <dbReference type="PROSITE" id="PS50011"/>
    </source>
</evidence>
<dbReference type="OrthoDB" id="6513151at2759"/>
<dbReference type="PROSITE" id="PS00107">
    <property type="entry name" value="PROTEIN_KINASE_ATP"/>
    <property type="match status" value="1"/>
</dbReference>
<dbReference type="PANTHER" id="PTHR24343:SF137">
    <property type="entry name" value="SERINE_THREONINE-PROTEIN KINASE HRK1"/>
    <property type="match status" value="1"/>
</dbReference>
<feature type="region of interest" description="Disordered" evidence="10">
    <location>
        <begin position="234"/>
        <end position="279"/>
    </location>
</feature>
<feature type="compositionally biased region" description="Low complexity" evidence="10">
    <location>
        <begin position="99"/>
        <end position="113"/>
    </location>
</feature>
<evidence type="ECO:0000256" key="2">
    <source>
        <dbReference type="ARBA" id="ARBA00022527"/>
    </source>
</evidence>
<feature type="compositionally biased region" description="Polar residues" evidence="10">
    <location>
        <begin position="137"/>
        <end position="161"/>
    </location>
</feature>
<comment type="catalytic activity">
    <reaction evidence="7">
        <text>L-threonyl-[protein] + ATP = O-phospho-L-threonyl-[protein] + ADP + H(+)</text>
        <dbReference type="Rhea" id="RHEA:46608"/>
        <dbReference type="Rhea" id="RHEA-COMP:11060"/>
        <dbReference type="Rhea" id="RHEA-COMP:11605"/>
        <dbReference type="ChEBI" id="CHEBI:15378"/>
        <dbReference type="ChEBI" id="CHEBI:30013"/>
        <dbReference type="ChEBI" id="CHEBI:30616"/>
        <dbReference type="ChEBI" id="CHEBI:61977"/>
        <dbReference type="ChEBI" id="CHEBI:456216"/>
        <dbReference type="EC" id="2.7.11.1"/>
    </reaction>
</comment>
<feature type="region of interest" description="Disordered" evidence="10">
    <location>
        <begin position="1"/>
        <end position="78"/>
    </location>
</feature>
<dbReference type="CDD" id="cd13994">
    <property type="entry name" value="STKc_HAL4_like"/>
    <property type="match status" value="1"/>
</dbReference>
<feature type="region of interest" description="Disordered" evidence="10">
    <location>
        <begin position="508"/>
        <end position="539"/>
    </location>
</feature>
<proteinExistence type="predicted"/>
<dbReference type="AlphaFoldDB" id="A0A1E4TB75"/>
<organism evidence="12 13">
    <name type="scientific">Tortispora caseinolytica NRRL Y-17796</name>
    <dbReference type="NCBI Taxonomy" id="767744"/>
    <lineage>
        <taxon>Eukaryota</taxon>
        <taxon>Fungi</taxon>
        <taxon>Dikarya</taxon>
        <taxon>Ascomycota</taxon>
        <taxon>Saccharomycotina</taxon>
        <taxon>Trigonopsidomycetes</taxon>
        <taxon>Trigonopsidales</taxon>
        <taxon>Trigonopsidaceae</taxon>
        <taxon>Tortispora</taxon>
    </lineage>
</organism>
<evidence type="ECO:0000256" key="10">
    <source>
        <dbReference type="SAM" id="MobiDB-lite"/>
    </source>
</evidence>
<dbReference type="Gene3D" id="1.10.510.10">
    <property type="entry name" value="Transferase(Phosphotransferase) domain 1"/>
    <property type="match status" value="1"/>
</dbReference>
<dbReference type="GO" id="GO:0000122">
    <property type="term" value="P:negative regulation of transcription by RNA polymerase II"/>
    <property type="evidence" value="ECO:0007669"/>
    <property type="project" value="EnsemblFungi"/>
</dbReference>
<dbReference type="FunFam" id="1.10.510.10:FF:000595">
    <property type="entry name" value="Protein kinase, putative (AFU_orthologue AFUA_5G11840)"/>
    <property type="match status" value="1"/>
</dbReference>
<evidence type="ECO:0000313" key="13">
    <source>
        <dbReference type="Proteomes" id="UP000095023"/>
    </source>
</evidence>
<evidence type="ECO:0000313" key="12">
    <source>
        <dbReference type="EMBL" id="ODV88989.1"/>
    </source>
</evidence>
<dbReference type="Pfam" id="PF00069">
    <property type="entry name" value="Pkinase"/>
    <property type="match status" value="1"/>
</dbReference>
<dbReference type="PANTHER" id="PTHR24343">
    <property type="entry name" value="SERINE/THREONINE KINASE"/>
    <property type="match status" value="1"/>
</dbReference>
<dbReference type="InterPro" id="IPR011009">
    <property type="entry name" value="Kinase-like_dom_sf"/>
</dbReference>
<comment type="catalytic activity">
    <reaction evidence="8">
        <text>L-seryl-[protein] + ATP = O-phospho-L-seryl-[protein] + ADP + H(+)</text>
        <dbReference type="Rhea" id="RHEA:17989"/>
        <dbReference type="Rhea" id="RHEA-COMP:9863"/>
        <dbReference type="Rhea" id="RHEA-COMP:11604"/>
        <dbReference type="ChEBI" id="CHEBI:15378"/>
        <dbReference type="ChEBI" id="CHEBI:29999"/>
        <dbReference type="ChEBI" id="CHEBI:30616"/>
        <dbReference type="ChEBI" id="CHEBI:83421"/>
        <dbReference type="ChEBI" id="CHEBI:456216"/>
        <dbReference type="EC" id="2.7.11.1"/>
    </reaction>
</comment>
<dbReference type="GO" id="GO:0004674">
    <property type="term" value="F:protein serine/threonine kinase activity"/>
    <property type="evidence" value="ECO:0007669"/>
    <property type="project" value="UniProtKB-KW"/>
</dbReference>
<dbReference type="Proteomes" id="UP000095023">
    <property type="component" value="Unassembled WGS sequence"/>
</dbReference>
<dbReference type="InterPro" id="IPR017441">
    <property type="entry name" value="Protein_kinase_ATP_BS"/>
</dbReference>
<gene>
    <name evidence="12" type="ORF">CANCADRAFT_53340</name>
</gene>
<evidence type="ECO:0000256" key="8">
    <source>
        <dbReference type="ARBA" id="ARBA00048679"/>
    </source>
</evidence>
<dbReference type="EC" id="2.7.11.1" evidence="1"/>
<evidence type="ECO:0000256" key="3">
    <source>
        <dbReference type="ARBA" id="ARBA00022679"/>
    </source>
</evidence>
<keyword evidence="4 9" id="KW-0547">Nucleotide-binding</keyword>
<dbReference type="PROSITE" id="PS00108">
    <property type="entry name" value="PROTEIN_KINASE_ST"/>
    <property type="match status" value="1"/>
</dbReference>
<dbReference type="InterPro" id="IPR000719">
    <property type="entry name" value="Prot_kinase_dom"/>
</dbReference>
<dbReference type="PROSITE" id="PS50011">
    <property type="entry name" value="PROTEIN_KINASE_DOM"/>
    <property type="match status" value="1"/>
</dbReference>
<evidence type="ECO:0000256" key="9">
    <source>
        <dbReference type="PROSITE-ProRule" id="PRU10141"/>
    </source>
</evidence>
<dbReference type="InterPro" id="IPR008271">
    <property type="entry name" value="Ser/Thr_kinase_AS"/>
</dbReference>
<sequence length="617" mass="67282">MASSPSMNETDGIDSKFANMSLASQRQLAPGSHIYDPASFPNSRVPSGSFSSYDDSRDFGSYAGDDSPRDTDLSAQSSINFAGALQSTDVSAVNSFEEAGTGSTPGSASASHTMPVPIPDSSAARAKFSLEHGSYDSLGSPSHTSPSAITTHGSHTPTFTEFPTEAGEDPYARRNRPPMEKSPVNIHPRFATKDSKATQSLSAADKEGNGSSSSLKHKPHSSMMELKRFFKPSFKSGNHQQKSRSKLGSGSPPVSAKVSVPKTSSRTSKSTSSSSNKIIFGDDQPSIAKRYGKFGRVLGSGAGGSVRVMKRASDGTMFAVKEFRARNAYESERDYSKKVTAEFCIGSTLHHPNIIETLDIIHENNRYYEVMEYCPYDLFAIVMSGKMSKAEINCVFKQLLSGVAYLHDMGLTHRDLKLDNCVMTEDGIAKIIDFGSAAVFRYPFENDIVYAHGIVGSDPYLAPEVCSELKYDPQPADIWSLAIIYCCMTLRRFPWKVPRKSDNSFRLYSVNSNTDPPEGEENLPPPPPGSASASNSGNRYQGPWRLLRLLPIEARPIIGKMLKVNVGKRATMPEVFNDPWIKSIQMCTVKDGKVIKATDHEHTLVAPESAHLASYKK</sequence>
<feature type="binding site" evidence="9">
    <location>
        <position position="321"/>
    </location>
    <ligand>
        <name>ATP</name>
        <dbReference type="ChEBI" id="CHEBI:30616"/>
    </ligand>
</feature>